<dbReference type="AlphaFoldDB" id="A0A8S2ZDM2"/>
<dbReference type="Proteomes" id="UP000681722">
    <property type="component" value="Unassembled WGS sequence"/>
</dbReference>
<protein>
    <submittedName>
        <fullName evidence="1">Uncharacterized protein</fullName>
    </submittedName>
</protein>
<name>A0A8S2ZDM2_9BILA</name>
<comment type="caution">
    <text evidence="1">The sequence shown here is derived from an EMBL/GenBank/DDBJ whole genome shotgun (WGS) entry which is preliminary data.</text>
</comment>
<reference evidence="1" key="1">
    <citation type="submission" date="2021-02" db="EMBL/GenBank/DDBJ databases">
        <authorList>
            <person name="Nowell W R."/>
        </authorList>
    </citation>
    <scope>NUCLEOTIDE SEQUENCE</scope>
</reference>
<accession>A0A8S2ZDM2</accession>
<dbReference type="EMBL" id="CAJOBC010129124">
    <property type="protein sequence ID" value="CAF4606340.1"/>
    <property type="molecule type" value="Genomic_DNA"/>
</dbReference>
<evidence type="ECO:0000313" key="2">
    <source>
        <dbReference type="Proteomes" id="UP000681722"/>
    </source>
</evidence>
<evidence type="ECO:0000313" key="1">
    <source>
        <dbReference type="EMBL" id="CAF4606340.1"/>
    </source>
</evidence>
<proteinExistence type="predicted"/>
<organism evidence="1 2">
    <name type="scientific">Didymodactylos carnosus</name>
    <dbReference type="NCBI Taxonomy" id="1234261"/>
    <lineage>
        <taxon>Eukaryota</taxon>
        <taxon>Metazoa</taxon>
        <taxon>Spiralia</taxon>
        <taxon>Gnathifera</taxon>
        <taxon>Rotifera</taxon>
        <taxon>Eurotatoria</taxon>
        <taxon>Bdelloidea</taxon>
        <taxon>Philodinida</taxon>
        <taxon>Philodinidae</taxon>
        <taxon>Didymodactylos</taxon>
    </lineage>
</organism>
<gene>
    <name evidence="1" type="ORF">SRO942_LOCUS49049</name>
</gene>
<feature type="non-terminal residue" evidence="1">
    <location>
        <position position="1"/>
    </location>
</feature>
<sequence>RLSWRLDRIGGGRAGNARDLWFDNEWRKIILAEK</sequence>